<keyword evidence="1" id="KW-0812">Transmembrane</keyword>
<dbReference type="Gene3D" id="1.10.1330.10">
    <property type="entry name" value="Dockerin domain"/>
    <property type="match status" value="1"/>
</dbReference>
<dbReference type="PROSITE" id="PS00018">
    <property type="entry name" value="EF_HAND_1"/>
    <property type="match status" value="2"/>
</dbReference>
<comment type="caution">
    <text evidence="3">The sequence shown here is derived from an EMBL/GenBank/DDBJ whole genome shotgun (WGS) entry which is preliminary data.</text>
</comment>
<feature type="transmembrane region" description="Helical" evidence="1">
    <location>
        <begin position="9"/>
        <end position="28"/>
    </location>
</feature>
<dbReference type="GO" id="GO:0004553">
    <property type="term" value="F:hydrolase activity, hydrolyzing O-glycosyl compounds"/>
    <property type="evidence" value="ECO:0007669"/>
    <property type="project" value="InterPro"/>
</dbReference>
<reference evidence="3 4" key="1">
    <citation type="journal article" date="2016" name="Nat. Commun.">
        <title>Thousands of microbial genomes shed light on interconnected biogeochemical processes in an aquifer system.</title>
        <authorList>
            <person name="Anantharaman K."/>
            <person name="Brown C.T."/>
            <person name="Hug L.A."/>
            <person name="Sharon I."/>
            <person name="Castelle C.J."/>
            <person name="Probst A.J."/>
            <person name="Thomas B.C."/>
            <person name="Singh A."/>
            <person name="Wilkins M.J."/>
            <person name="Karaoz U."/>
            <person name="Brodie E.L."/>
            <person name="Williams K.H."/>
            <person name="Hubbard S.S."/>
            <person name="Banfield J.F."/>
        </authorList>
    </citation>
    <scope>NUCLEOTIDE SEQUENCE [LARGE SCALE GENOMIC DNA]</scope>
</reference>
<keyword evidence="1" id="KW-0472">Membrane</keyword>
<dbReference type="EMBL" id="MFCX01000023">
    <property type="protein sequence ID" value="OGE25605.1"/>
    <property type="molecule type" value="Genomic_DNA"/>
</dbReference>
<dbReference type="InterPro" id="IPR002105">
    <property type="entry name" value="Dockerin_1_rpt"/>
</dbReference>
<dbReference type="InterPro" id="IPR016134">
    <property type="entry name" value="Dockerin_dom"/>
</dbReference>
<dbReference type="Proteomes" id="UP000177042">
    <property type="component" value="Unassembled WGS sequence"/>
</dbReference>
<dbReference type="Pfam" id="PF00404">
    <property type="entry name" value="Dockerin_1"/>
    <property type="match status" value="1"/>
</dbReference>
<evidence type="ECO:0000313" key="4">
    <source>
        <dbReference type="Proteomes" id="UP000177042"/>
    </source>
</evidence>
<dbReference type="InterPro" id="IPR018247">
    <property type="entry name" value="EF_Hand_1_Ca_BS"/>
</dbReference>
<proteinExistence type="predicted"/>
<dbReference type="AlphaFoldDB" id="A0A1F5JAE6"/>
<evidence type="ECO:0000259" key="2">
    <source>
        <dbReference type="PROSITE" id="PS51766"/>
    </source>
</evidence>
<evidence type="ECO:0000256" key="1">
    <source>
        <dbReference type="SAM" id="Phobius"/>
    </source>
</evidence>
<accession>A0A1F5JAE6</accession>
<evidence type="ECO:0000313" key="3">
    <source>
        <dbReference type="EMBL" id="OGE25605.1"/>
    </source>
</evidence>
<dbReference type="GO" id="GO:0000272">
    <property type="term" value="P:polysaccharide catabolic process"/>
    <property type="evidence" value="ECO:0007669"/>
    <property type="project" value="InterPro"/>
</dbReference>
<dbReference type="CDD" id="cd14254">
    <property type="entry name" value="Dockerin_II"/>
    <property type="match status" value="1"/>
</dbReference>
<dbReference type="SUPFAM" id="SSF63446">
    <property type="entry name" value="Type I dockerin domain"/>
    <property type="match status" value="1"/>
</dbReference>
<keyword evidence="1" id="KW-1133">Transmembrane helix</keyword>
<gene>
    <name evidence="3" type="ORF">A3C26_03620</name>
</gene>
<protein>
    <recommendedName>
        <fullName evidence="2">Dockerin domain-containing protein</fullName>
    </recommendedName>
</protein>
<name>A0A1F5JAE6_9BACT</name>
<feature type="domain" description="Dockerin" evidence="2">
    <location>
        <begin position="188"/>
        <end position="261"/>
    </location>
</feature>
<dbReference type="InterPro" id="IPR036439">
    <property type="entry name" value="Dockerin_dom_sf"/>
</dbReference>
<dbReference type="PROSITE" id="PS00448">
    <property type="entry name" value="CLOS_CELLULOSOME_RPT"/>
    <property type="match status" value="1"/>
</dbReference>
<dbReference type="PROSITE" id="PS51766">
    <property type="entry name" value="DOCKERIN"/>
    <property type="match status" value="1"/>
</dbReference>
<sequence length="301" mass="31520">MFSSTRAKILIGLYVFLILSIPIGAYLASQSQIFKSKASEPKKTNTTAKTSPVATASATQDLLDNSQSNIAKLPSDQSSAPDSSSPEIAISFGPTLSLKAALEGRPAASQATKLFVGILEGVITANPKFLLSFTVDLPASGEFDNLSLAGLNPGARYTALLKGSAQIATASAFIMSPKVTYLNEGKIITMLTGDLNDDNVITEADFAIIQKFYGARANSASWNGNTDFNKDGVINSFDLAILNKNLGKTGASGAWTSPVPNIASPSAGLSLKESKPTFEVDRLTGSPAGSSGGYWIWVPEI</sequence>
<organism evidence="3 4">
    <name type="scientific">Candidatus Daviesbacteria bacterium RIFCSPHIGHO2_02_FULL_39_12</name>
    <dbReference type="NCBI Taxonomy" id="1797770"/>
    <lineage>
        <taxon>Bacteria</taxon>
        <taxon>Candidatus Daviesiibacteriota</taxon>
    </lineage>
</organism>